<dbReference type="InterPro" id="IPR002362">
    <property type="entry name" value="LHB-1/5"/>
</dbReference>
<dbReference type="Gene3D" id="1.20.5.250">
    <property type="match status" value="1"/>
</dbReference>
<keyword evidence="7 15" id="KW-0812">Transmembrane</keyword>
<evidence type="ECO:0000259" key="16">
    <source>
        <dbReference type="Pfam" id="PF00556"/>
    </source>
</evidence>
<keyword evidence="13 15" id="KW-0472">Membrane</keyword>
<evidence type="ECO:0000256" key="13">
    <source>
        <dbReference type="ARBA" id="ARBA00023136"/>
    </source>
</evidence>
<proteinExistence type="inferred from homology"/>
<evidence type="ECO:0000256" key="10">
    <source>
        <dbReference type="ARBA" id="ARBA00022956"/>
    </source>
</evidence>
<evidence type="ECO:0000256" key="4">
    <source>
        <dbReference type="ARBA" id="ARBA00022475"/>
    </source>
</evidence>
<dbReference type="SUPFAM" id="SSF56918">
    <property type="entry name" value="Light-harvesting complex subunits"/>
    <property type="match status" value="1"/>
</dbReference>
<keyword evidence="8" id="KW-0479">Metal-binding</keyword>
<dbReference type="GO" id="GO:0042314">
    <property type="term" value="F:bacteriochlorophyll binding"/>
    <property type="evidence" value="ECO:0007669"/>
    <property type="project" value="UniProtKB-KW"/>
</dbReference>
<keyword evidence="6" id="KW-0042">Antenna complex</keyword>
<dbReference type="PRINTS" id="PR00674">
    <property type="entry name" value="LIGHTHARVSTB"/>
</dbReference>
<comment type="subcellular location">
    <subcellularLocation>
        <location evidence="2">Cell inner membrane</location>
        <topology evidence="2">Single-pass type II membrane protein</topology>
    </subcellularLocation>
</comment>
<accession>O32409</accession>
<evidence type="ECO:0000256" key="7">
    <source>
        <dbReference type="ARBA" id="ARBA00022692"/>
    </source>
</evidence>
<keyword evidence="9" id="KW-0460">Magnesium</keyword>
<evidence type="ECO:0000313" key="17">
    <source>
        <dbReference type="EMBL" id="BAA22795.1"/>
    </source>
</evidence>
<evidence type="ECO:0000256" key="15">
    <source>
        <dbReference type="SAM" id="Phobius"/>
    </source>
</evidence>
<dbReference type="InterPro" id="IPR023624">
    <property type="entry name" value="Antenna_beta_dom_sf"/>
</dbReference>
<reference evidence="17" key="1">
    <citation type="journal article" date="1996" name="Photosyn. Res.">
        <title>The nucleotide sequence of the Puf operon from the purple photosynthetic bacterium, Rhodospirillum molischianum: comparative analyses of light-harvesting proteins and the cytochrome subunits associated with the reaction centers.</title>
        <authorList>
            <person name="Nagashima K.V."/>
            <person name="Matsuura K."/>
            <person name="Shimada K."/>
        </authorList>
    </citation>
    <scope>NUCLEOTIDE SEQUENCE</scope>
</reference>
<keyword evidence="14" id="KW-0437">Light-harvesting polypeptide</keyword>
<dbReference type="AlphaFoldDB" id="O32409"/>
<evidence type="ECO:0000256" key="9">
    <source>
        <dbReference type="ARBA" id="ARBA00022842"/>
    </source>
</evidence>
<dbReference type="EMBL" id="D50654">
    <property type="protein sequence ID" value="BAA22795.1"/>
    <property type="molecule type" value="Genomic_DNA"/>
</dbReference>
<dbReference type="InterPro" id="IPR000066">
    <property type="entry name" value="Antenna_a/b"/>
</dbReference>
<dbReference type="GO" id="GO:0019684">
    <property type="term" value="P:photosynthesis, light reaction"/>
    <property type="evidence" value="ECO:0007669"/>
    <property type="project" value="InterPro"/>
</dbReference>
<evidence type="ECO:0000256" key="2">
    <source>
        <dbReference type="ARBA" id="ARBA00004249"/>
    </source>
</evidence>
<keyword evidence="12" id="KW-0157">Chromophore</keyword>
<keyword evidence="5" id="KW-0148">Chlorophyll</keyword>
<evidence type="ECO:0000256" key="12">
    <source>
        <dbReference type="ARBA" id="ARBA00022991"/>
    </source>
</evidence>
<evidence type="ECO:0000256" key="5">
    <source>
        <dbReference type="ARBA" id="ARBA00022494"/>
    </source>
</evidence>
<dbReference type="NCBIfam" id="NF040862">
    <property type="entry name" value="pufB_517_ASD"/>
    <property type="match status" value="1"/>
</dbReference>
<feature type="transmembrane region" description="Helical" evidence="15">
    <location>
        <begin position="23"/>
        <end position="46"/>
    </location>
</feature>
<evidence type="ECO:0000256" key="6">
    <source>
        <dbReference type="ARBA" id="ARBA00022549"/>
    </source>
</evidence>
<dbReference type="Pfam" id="PF00556">
    <property type="entry name" value="LHC"/>
    <property type="match status" value="1"/>
</dbReference>
<dbReference type="InterPro" id="IPR023623">
    <property type="entry name" value="Antenna_beta_CS"/>
</dbReference>
<protein>
    <submittedName>
        <fullName evidence="17">Light harvesting 1 beta subunit</fullName>
    </submittedName>
</protein>
<gene>
    <name evidence="17" type="primary">pufB</name>
</gene>
<dbReference type="GO" id="GO:0005886">
    <property type="term" value="C:plasma membrane"/>
    <property type="evidence" value="ECO:0007669"/>
    <property type="project" value="UniProtKB-SubCell"/>
</dbReference>
<organism evidence="17">
    <name type="scientific">Magnetospirillum molischianum</name>
    <name type="common">Rhodospirillum molischianum</name>
    <dbReference type="NCBI Taxonomy" id="1083"/>
    <lineage>
        <taxon>Bacteria</taxon>
        <taxon>Pseudomonadati</taxon>
        <taxon>Pseudomonadota</taxon>
        <taxon>Alphaproteobacteria</taxon>
        <taxon>Rhodospirillales</taxon>
        <taxon>Rhodospirillaceae</taxon>
        <taxon>Magnetospirillum</taxon>
    </lineage>
</organism>
<evidence type="ECO:0000256" key="3">
    <source>
        <dbReference type="ARBA" id="ARBA00011052"/>
    </source>
</evidence>
<comment type="function">
    <text evidence="1">Antenna complexes are light-harvesting systems, which transfer the excitation energy to the reaction centers.</text>
</comment>
<keyword evidence="10" id="KW-0076">Bacteriochlorophyll</keyword>
<sequence length="76" mass="8172">MANSFVRGGGTLSGLSESEAQEFHGIFVTSFISFIVVAIDAHFLAWKWRPWLPGVKGYALLDNASTAAQSVLSTLV</sequence>
<dbReference type="GO" id="GO:0030077">
    <property type="term" value="C:plasma membrane light-harvesting complex"/>
    <property type="evidence" value="ECO:0007669"/>
    <property type="project" value="InterPro"/>
</dbReference>
<evidence type="ECO:0000256" key="14">
    <source>
        <dbReference type="ARBA" id="ARBA00023243"/>
    </source>
</evidence>
<evidence type="ECO:0000256" key="8">
    <source>
        <dbReference type="ARBA" id="ARBA00022723"/>
    </source>
</evidence>
<keyword evidence="4" id="KW-1003">Cell membrane</keyword>
<dbReference type="GO" id="GO:0046872">
    <property type="term" value="F:metal ion binding"/>
    <property type="evidence" value="ECO:0007669"/>
    <property type="project" value="UniProtKB-KW"/>
</dbReference>
<feature type="domain" description="Antenna complex alpha/beta subunit" evidence="16">
    <location>
        <begin position="18"/>
        <end position="52"/>
    </location>
</feature>
<evidence type="ECO:0000256" key="1">
    <source>
        <dbReference type="ARBA" id="ARBA00002455"/>
    </source>
</evidence>
<keyword evidence="11 15" id="KW-1133">Transmembrane helix</keyword>
<dbReference type="InterPro" id="IPR035889">
    <property type="entry name" value="Light-harvesting_complex"/>
</dbReference>
<name>O32409_MAGML</name>
<comment type="similarity">
    <text evidence="3">Belongs to the antenna complex beta subunit family.</text>
</comment>
<evidence type="ECO:0000256" key="11">
    <source>
        <dbReference type="ARBA" id="ARBA00022989"/>
    </source>
</evidence>
<dbReference type="PROSITE" id="PS00969">
    <property type="entry name" value="ANTENNA_COMP_BETA"/>
    <property type="match status" value="1"/>
</dbReference>